<evidence type="ECO:0000256" key="2">
    <source>
        <dbReference type="ARBA" id="ARBA00022771"/>
    </source>
</evidence>
<dbReference type="EMBL" id="JAUNZN010000010">
    <property type="protein sequence ID" value="KAK4815140.1"/>
    <property type="molecule type" value="Genomic_DNA"/>
</dbReference>
<dbReference type="PROSITE" id="PS50089">
    <property type="entry name" value="ZF_RING_2"/>
    <property type="match status" value="1"/>
</dbReference>
<keyword evidence="1" id="KW-0479">Metal-binding</keyword>
<evidence type="ECO:0000259" key="6">
    <source>
        <dbReference type="PROSITE" id="PS50089"/>
    </source>
</evidence>
<evidence type="ECO:0000256" key="1">
    <source>
        <dbReference type="ARBA" id="ARBA00022723"/>
    </source>
</evidence>
<feature type="region of interest" description="Disordered" evidence="5">
    <location>
        <begin position="1"/>
        <end position="47"/>
    </location>
</feature>
<organism evidence="7 8">
    <name type="scientific">Mycteria americana</name>
    <name type="common">Wood stork</name>
    <dbReference type="NCBI Taxonomy" id="33587"/>
    <lineage>
        <taxon>Eukaryota</taxon>
        <taxon>Metazoa</taxon>
        <taxon>Chordata</taxon>
        <taxon>Craniata</taxon>
        <taxon>Vertebrata</taxon>
        <taxon>Euteleostomi</taxon>
        <taxon>Archelosauria</taxon>
        <taxon>Archosauria</taxon>
        <taxon>Dinosauria</taxon>
        <taxon>Saurischia</taxon>
        <taxon>Theropoda</taxon>
        <taxon>Coelurosauria</taxon>
        <taxon>Aves</taxon>
        <taxon>Neognathae</taxon>
        <taxon>Neoaves</taxon>
        <taxon>Aequornithes</taxon>
        <taxon>Ciconiiformes</taxon>
        <taxon>Ciconiidae</taxon>
        <taxon>Mycteria</taxon>
    </lineage>
</organism>
<dbReference type="PROSITE" id="PS51257">
    <property type="entry name" value="PROKAR_LIPOPROTEIN"/>
    <property type="match status" value="1"/>
</dbReference>
<dbReference type="PROSITE" id="PS01359">
    <property type="entry name" value="ZF_PHD_1"/>
    <property type="match status" value="1"/>
</dbReference>
<evidence type="ECO:0000256" key="3">
    <source>
        <dbReference type="ARBA" id="ARBA00022833"/>
    </source>
</evidence>
<dbReference type="SUPFAM" id="SSF57850">
    <property type="entry name" value="RING/U-box"/>
    <property type="match status" value="1"/>
</dbReference>
<accession>A0AAN7NGF6</accession>
<proteinExistence type="predicted"/>
<dbReference type="PANTHER" id="PTHR12420:SF47">
    <property type="entry name" value="PHD FINGER PROTEIN 7"/>
    <property type="match status" value="1"/>
</dbReference>
<sequence>MGKVRSAVSFPGGGKEGRGGVKEPQTSPGSGSACDWPPGTATASSLLSPQTKQCWKEHSSPYQWQPQGLHSQPHCGCRMWLLLGQTPQIRLVDDTPVLEPLWSCWGQDFCPRAGWKGWEFFLGVEAKLQQTSPGTNLPVLVRSSPSALPTQLEKSHESYFLDPLLTKLVGKKLQKRKSPSPAGRWAETAASISPVPWRVDASPSSFFSTGTSSPLLATTGEGPSTSHLTHPFPLPSRSFCWEHRPEQAVEAAPEENTTCLICLDLVGDRNSYGVMVCPACKHTWFHRGCIQGQAAHDSISCFQCPVCRDRDAFLLEMLAMGIRIPLQVGVLQPSSQDRGCKRCAVPGPVPAGLALHCPVSLGFRFTEELETGQGGKSKDALHLPYAGAAGAHQFSFLHQIDIMRQPCTYRTK</sequence>
<protein>
    <recommendedName>
        <fullName evidence="6">RING-type domain-containing protein</fullName>
    </recommendedName>
</protein>
<keyword evidence="8" id="KW-1185">Reference proteome</keyword>
<dbReference type="SMART" id="SM00184">
    <property type="entry name" value="RING"/>
    <property type="match status" value="1"/>
</dbReference>
<name>A0AAN7NGF6_MYCAM</name>
<dbReference type="GO" id="GO:0005634">
    <property type="term" value="C:nucleus"/>
    <property type="evidence" value="ECO:0007669"/>
    <property type="project" value="TreeGrafter"/>
</dbReference>
<comment type="caution">
    <text evidence="7">The sequence shown here is derived from an EMBL/GenBank/DDBJ whole genome shotgun (WGS) entry which is preliminary data.</text>
</comment>
<keyword evidence="3" id="KW-0862">Zinc</keyword>
<feature type="domain" description="RING-type" evidence="6">
    <location>
        <begin position="259"/>
        <end position="308"/>
    </location>
</feature>
<dbReference type="GO" id="GO:0008270">
    <property type="term" value="F:zinc ion binding"/>
    <property type="evidence" value="ECO:0007669"/>
    <property type="project" value="UniProtKB-KW"/>
</dbReference>
<evidence type="ECO:0000313" key="8">
    <source>
        <dbReference type="Proteomes" id="UP001333110"/>
    </source>
</evidence>
<reference evidence="7 8" key="1">
    <citation type="journal article" date="2023" name="J. Hered.">
        <title>Chromosome-level genome of the wood stork (Mycteria americana) provides insight into avian chromosome evolution.</title>
        <authorList>
            <person name="Flamio R. Jr."/>
            <person name="Ramstad K.M."/>
        </authorList>
    </citation>
    <scope>NUCLEOTIDE SEQUENCE [LARGE SCALE GENOMIC DNA]</scope>
    <source>
        <strain evidence="7">JAX WOST 10</strain>
    </source>
</reference>
<gene>
    <name evidence="7" type="ORF">QYF61_017581</name>
</gene>
<evidence type="ECO:0000256" key="4">
    <source>
        <dbReference type="PROSITE-ProRule" id="PRU00175"/>
    </source>
</evidence>
<evidence type="ECO:0000256" key="5">
    <source>
        <dbReference type="SAM" id="MobiDB-lite"/>
    </source>
</evidence>
<dbReference type="InterPro" id="IPR019786">
    <property type="entry name" value="Zinc_finger_PHD-type_CS"/>
</dbReference>
<dbReference type="Proteomes" id="UP001333110">
    <property type="component" value="Unassembled WGS sequence"/>
</dbReference>
<dbReference type="PANTHER" id="PTHR12420">
    <property type="entry name" value="PHD FINGER PROTEIN"/>
    <property type="match status" value="1"/>
</dbReference>
<dbReference type="AlphaFoldDB" id="A0AAN7NGF6"/>
<dbReference type="InterPro" id="IPR051188">
    <property type="entry name" value="PHD-type_Zinc_Finger"/>
</dbReference>
<dbReference type="InterPro" id="IPR013083">
    <property type="entry name" value="Znf_RING/FYVE/PHD"/>
</dbReference>
<dbReference type="InterPro" id="IPR001841">
    <property type="entry name" value="Znf_RING"/>
</dbReference>
<keyword evidence="2 4" id="KW-0863">Zinc-finger</keyword>
<dbReference type="Gene3D" id="3.30.40.10">
    <property type="entry name" value="Zinc/RING finger domain, C3HC4 (zinc finger)"/>
    <property type="match status" value="1"/>
</dbReference>
<evidence type="ECO:0000313" key="7">
    <source>
        <dbReference type="EMBL" id="KAK4815140.1"/>
    </source>
</evidence>